<dbReference type="AlphaFoldDB" id="A0A6V7CI70"/>
<organism evidence="1 2">
    <name type="scientific">Xanthomonas hortorum pv. vitians</name>
    <dbReference type="NCBI Taxonomy" id="83224"/>
    <lineage>
        <taxon>Bacteria</taxon>
        <taxon>Pseudomonadati</taxon>
        <taxon>Pseudomonadota</taxon>
        <taxon>Gammaproteobacteria</taxon>
        <taxon>Lysobacterales</taxon>
        <taxon>Lysobacteraceae</taxon>
        <taxon>Xanthomonas</taxon>
    </lineage>
</organism>
<dbReference type="EMBL" id="LR828257">
    <property type="protein sequence ID" value="CAD0316991.1"/>
    <property type="molecule type" value="Genomic_DNA"/>
</dbReference>
<name>A0A6V7CI70_9XANT</name>
<reference evidence="1 2" key="1">
    <citation type="submission" date="2020-07" db="EMBL/GenBank/DDBJ databases">
        <authorList>
            <person name="Pothier F. J."/>
        </authorList>
    </citation>
    <scope>NUCLEOTIDE SEQUENCE [LARGE SCALE GENOMIC DNA]</scope>
    <source>
        <strain evidence="1 2">CFBP 498</strain>
    </source>
</reference>
<sequence>MAYRVFQQCGGALDRPQRSRRRACIGVAARLIHDRAAMTAGSLRLRPRFTERTG</sequence>
<proteinExistence type="predicted"/>
<keyword evidence="2" id="KW-1185">Reference proteome</keyword>
<evidence type="ECO:0000313" key="1">
    <source>
        <dbReference type="EMBL" id="CAD0316991.1"/>
    </source>
</evidence>
<evidence type="ECO:0000313" key="2">
    <source>
        <dbReference type="Proteomes" id="UP000515406"/>
    </source>
</evidence>
<accession>A0A6V7CI70</accession>
<dbReference type="Proteomes" id="UP000515406">
    <property type="component" value="Chromosome"/>
</dbReference>
<gene>
    <name evidence="1" type="ORF">CFBP498_13770</name>
</gene>
<protein>
    <submittedName>
        <fullName evidence="1">Uncharacterized protein</fullName>
    </submittedName>
</protein>
<dbReference type="EMBL" id="LR828257">
    <property type="protein sequence ID" value="CAD0316979.1"/>
    <property type="molecule type" value="Genomic_DNA"/>
</dbReference>